<gene>
    <name evidence="3" type="ORF">R4Z09_17655</name>
</gene>
<dbReference type="SUPFAM" id="SSF50952">
    <property type="entry name" value="Soluble quinoprotein glucose dehydrogenase"/>
    <property type="match status" value="1"/>
</dbReference>
<dbReference type="InterPro" id="IPR011041">
    <property type="entry name" value="Quinoprot_gluc/sorb_DH_b-prop"/>
</dbReference>
<dbReference type="Gene3D" id="2.120.10.30">
    <property type="entry name" value="TolB, C-terminal domain"/>
    <property type="match status" value="1"/>
</dbReference>
<accession>A0ABZ2CBC2</accession>
<feature type="chain" id="PRO_5047471678" evidence="1">
    <location>
        <begin position="22"/>
        <end position="359"/>
    </location>
</feature>
<feature type="signal peptide" evidence="1">
    <location>
        <begin position="1"/>
        <end position="21"/>
    </location>
</feature>
<keyword evidence="4" id="KW-1185">Reference proteome</keyword>
<dbReference type="PANTHER" id="PTHR19328:SF13">
    <property type="entry name" value="HIPL1 PROTEIN"/>
    <property type="match status" value="1"/>
</dbReference>
<protein>
    <submittedName>
        <fullName evidence="3">PQQ-dependent sugar dehydrogenase</fullName>
    </submittedName>
</protein>
<organism evidence="3 4">
    <name type="scientific">Niallia oryzisoli</name>
    <dbReference type="NCBI Taxonomy" id="1737571"/>
    <lineage>
        <taxon>Bacteria</taxon>
        <taxon>Bacillati</taxon>
        <taxon>Bacillota</taxon>
        <taxon>Bacilli</taxon>
        <taxon>Bacillales</taxon>
        <taxon>Bacillaceae</taxon>
        <taxon>Niallia</taxon>
    </lineage>
</organism>
<dbReference type="InterPro" id="IPR011042">
    <property type="entry name" value="6-blade_b-propeller_TolB-like"/>
</dbReference>
<name>A0ABZ2CBC2_9BACI</name>
<feature type="domain" description="Glucose/Sorbosone dehydrogenase" evidence="2">
    <location>
        <begin position="48"/>
        <end position="340"/>
    </location>
</feature>
<dbReference type="Pfam" id="PF07995">
    <property type="entry name" value="GSDH"/>
    <property type="match status" value="1"/>
</dbReference>
<evidence type="ECO:0000313" key="4">
    <source>
        <dbReference type="Proteomes" id="UP001357223"/>
    </source>
</evidence>
<reference evidence="3 4" key="1">
    <citation type="submission" date="2023-10" db="EMBL/GenBank/DDBJ databases">
        <title>Niallia locisalis sp.nov. isolated from a salt pond sample.</title>
        <authorList>
            <person name="Li X.-J."/>
            <person name="Dong L."/>
        </authorList>
    </citation>
    <scope>NUCLEOTIDE SEQUENCE [LARGE SCALE GENOMIC DNA]</scope>
    <source>
        <strain evidence="3 4">DSM 29761</strain>
    </source>
</reference>
<evidence type="ECO:0000256" key="1">
    <source>
        <dbReference type="SAM" id="SignalP"/>
    </source>
</evidence>
<evidence type="ECO:0000259" key="2">
    <source>
        <dbReference type="Pfam" id="PF07995"/>
    </source>
</evidence>
<dbReference type="PROSITE" id="PS51257">
    <property type="entry name" value="PROKAR_LIPOPROTEIN"/>
    <property type="match status" value="1"/>
</dbReference>
<dbReference type="EMBL" id="CP137640">
    <property type="protein sequence ID" value="WVX79128.1"/>
    <property type="molecule type" value="Genomic_DNA"/>
</dbReference>
<dbReference type="InterPro" id="IPR012938">
    <property type="entry name" value="Glc/Sorbosone_DH"/>
</dbReference>
<dbReference type="PANTHER" id="PTHR19328">
    <property type="entry name" value="HEDGEHOG-INTERACTING PROTEIN"/>
    <property type="match status" value="1"/>
</dbReference>
<proteinExistence type="predicted"/>
<dbReference type="Proteomes" id="UP001357223">
    <property type="component" value="Chromosome"/>
</dbReference>
<dbReference type="RefSeq" id="WP_338448061.1">
    <property type="nucleotide sequence ID" value="NZ_CP137640.1"/>
</dbReference>
<evidence type="ECO:0000313" key="3">
    <source>
        <dbReference type="EMBL" id="WVX79128.1"/>
    </source>
</evidence>
<keyword evidence="1" id="KW-0732">Signal</keyword>
<sequence length="359" mass="39902">MKNALVLVLSFIAILLFTACSKENDKKSIEDEPVISPQAEVEIITDHLDIPWSIAKWDETFYLSERTGSIVKVEAGKKERQKVELKKVLSTAAEAGLLGFVLAPDFSKTNLAYAYYTYENSSGQFNRIVTLHMEDNIWKEEKLLLDKIPSGPVHHGGRLKIGPDGMLYATTGDAAEASIAQDTTTLGGKILRLNLDGSIPEDNPFPHAYVYSYGHRNPQGIAWSSDGVMYASEHGNSANDEINLIEASKNYGWPIIQGPEEKESMITPLFTSGDKMTWAPSGMAYFENKLYVAALRGNALLEFNLQSGEKQEVVTGLGRIRDVYVEGHSLYFISNNTDGRGVPQENDDKLYRISLLEKR</sequence>